<proteinExistence type="predicted"/>
<dbReference type="InterPro" id="IPR050486">
    <property type="entry name" value="Mannose-1P_guanyltransferase"/>
</dbReference>
<name>A0AA38KK47_TAXCH</name>
<dbReference type="InterPro" id="IPR011004">
    <property type="entry name" value="Trimer_LpxA-like_sf"/>
</dbReference>
<evidence type="ECO:0000313" key="3">
    <source>
        <dbReference type="Proteomes" id="UP000824469"/>
    </source>
</evidence>
<dbReference type="Pfam" id="PF25087">
    <property type="entry name" value="GMPPB_C"/>
    <property type="match status" value="1"/>
</dbReference>
<evidence type="ECO:0000259" key="1">
    <source>
        <dbReference type="Pfam" id="PF25087"/>
    </source>
</evidence>
<comment type="caution">
    <text evidence="2">The sequence shown here is derived from an EMBL/GenBank/DDBJ whole genome shotgun (WGS) entry which is preliminary data.</text>
</comment>
<evidence type="ECO:0000313" key="2">
    <source>
        <dbReference type="EMBL" id="KAH9306604.1"/>
    </source>
</evidence>
<dbReference type="EMBL" id="JAHRHJ020000008">
    <property type="protein sequence ID" value="KAH9306604.1"/>
    <property type="molecule type" value="Genomic_DNA"/>
</dbReference>
<dbReference type="AlphaFoldDB" id="A0AA38KK47"/>
<reference evidence="2 3" key="1">
    <citation type="journal article" date="2021" name="Nat. Plants">
        <title>The Taxus genome provides insights into paclitaxel biosynthesis.</title>
        <authorList>
            <person name="Xiong X."/>
            <person name="Gou J."/>
            <person name="Liao Q."/>
            <person name="Li Y."/>
            <person name="Zhou Q."/>
            <person name="Bi G."/>
            <person name="Li C."/>
            <person name="Du R."/>
            <person name="Wang X."/>
            <person name="Sun T."/>
            <person name="Guo L."/>
            <person name="Liang H."/>
            <person name="Lu P."/>
            <person name="Wu Y."/>
            <person name="Zhang Z."/>
            <person name="Ro D.K."/>
            <person name="Shang Y."/>
            <person name="Huang S."/>
            <person name="Yan J."/>
        </authorList>
    </citation>
    <scope>NUCLEOTIDE SEQUENCE [LARGE SCALE GENOMIC DNA]</scope>
    <source>
        <strain evidence="2">Ta-2019</strain>
    </source>
</reference>
<protein>
    <recommendedName>
        <fullName evidence="1">Mannose-1-phosphate guanyltransferase C-terminal domain-containing protein</fullName>
    </recommendedName>
</protein>
<dbReference type="InterPro" id="IPR056729">
    <property type="entry name" value="GMPPB_C"/>
</dbReference>
<feature type="non-terminal residue" evidence="2">
    <location>
        <position position="172"/>
    </location>
</feature>
<dbReference type="Gene3D" id="2.160.10.10">
    <property type="entry name" value="Hexapeptide repeat proteins"/>
    <property type="match status" value="1"/>
</dbReference>
<dbReference type="Proteomes" id="UP000824469">
    <property type="component" value="Unassembled WGS sequence"/>
</dbReference>
<sequence>YFRRLSSFESLEFSSPSVQKDFIRLDEDLFTPLVGKKKIYTYETLDFWEQIKTPRMSLRCSSLYLKQYRLNTPKLLSNGDATVTANIIDDVYVHPSSKVHPTAKIGPNVSISANARIGPGVRLRECIILDDVEVQDNAIVMHAIIGWKSSIGKWARVQGQGKSGAKNGISIL</sequence>
<organism evidence="2 3">
    <name type="scientific">Taxus chinensis</name>
    <name type="common">Chinese yew</name>
    <name type="synonym">Taxus wallichiana var. chinensis</name>
    <dbReference type="NCBI Taxonomy" id="29808"/>
    <lineage>
        <taxon>Eukaryota</taxon>
        <taxon>Viridiplantae</taxon>
        <taxon>Streptophyta</taxon>
        <taxon>Embryophyta</taxon>
        <taxon>Tracheophyta</taxon>
        <taxon>Spermatophyta</taxon>
        <taxon>Pinopsida</taxon>
        <taxon>Pinidae</taxon>
        <taxon>Conifers II</taxon>
        <taxon>Cupressales</taxon>
        <taxon>Taxaceae</taxon>
        <taxon>Taxus</taxon>
    </lineage>
</organism>
<dbReference type="OMA" id="RECIILD"/>
<feature type="domain" description="Mannose-1-phosphate guanyltransferase C-terminal" evidence="1">
    <location>
        <begin position="87"/>
        <end position="160"/>
    </location>
</feature>
<keyword evidence="3" id="KW-1185">Reference proteome</keyword>
<dbReference type="PANTHER" id="PTHR22572">
    <property type="entry name" value="SUGAR-1-PHOSPHATE GUANYL TRANSFERASE"/>
    <property type="match status" value="1"/>
</dbReference>
<feature type="non-terminal residue" evidence="2">
    <location>
        <position position="1"/>
    </location>
</feature>
<gene>
    <name evidence="2" type="ORF">KI387_011008</name>
</gene>
<accession>A0AA38KK47</accession>
<dbReference type="GO" id="GO:0016779">
    <property type="term" value="F:nucleotidyltransferase activity"/>
    <property type="evidence" value="ECO:0007669"/>
    <property type="project" value="UniProtKB-KW"/>
</dbReference>
<dbReference type="SUPFAM" id="SSF51161">
    <property type="entry name" value="Trimeric LpxA-like enzymes"/>
    <property type="match status" value="1"/>
</dbReference>